<protein>
    <recommendedName>
        <fullName evidence="1">ATPase AAA-type core domain-containing protein</fullName>
    </recommendedName>
</protein>
<evidence type="ECO:0000259" key="1">
    <source>
        <dbReference type="Pfam" id="PF00004"/>
    </source>
</evidence>
<dbReference type="EMBL" id="JACHHG010000004">
    <property type="protein sequence ID" value="MBB6097791.1"/>
    <property type="molecule type" value="Genomic_DNA"/>
</dbReference>
<dbReference type="SUPFAM" id="SSF52540">
    <property type="entry name" value="P-loop containing nucleoside triphosphate hydrolases"/>
    <property type="match status" value="1"/>
</dbReference>
<dbReference type="Proteomes" id="UP000569951">
    <property type="component" value="Unassembled WGS sequence"/>
</dbReference>
<keyword evidence="3" id="KW-1185">Reference proteome</keyword>
<dbReference type="AlphaFoldDB" id="A0A841HW79"/>
<dbReference type="GO" id="GO:0016887">
    <property type="term" value="F:ATP hydrolysis activity"/>
    <property type="evidence" value="ECO:0007669"/>
    <property type="project" value="InterPro"/>
</dbReference>
<evidence type="ECO:0000313" key="3">
    <source>
        <dbReference type="Proteomes" id="UP000569951"/>
    </source>
</evidence>
<comment type="caution">
    <text evidence="2">The sequence shown here is derived from an EMBL/GenBank/DDBJ whole genome shotgun (WGS) entry which is preliminary data.</text>
</comment>
<dbReference type="Pfam" id="PF00004">
    <property type="entry name" value="AAA"/>
    <property type="match status" value="1"/>
</dbReference>
<dbReference type="GO" id="GO:0005524">
    <property type="term" value="F:ATP binding"/>
    <property type="evidence" value="ECO:0007669"/>
    <property type="project" value="InterPro"/>
</dbReference>
<dbReference type="Gene3D" id="3.40.50.300">
    <property type="entry name" value="P-loop containing nucleotide triphosphate hydrolases"/>
    <property type="match status" value="1"/>
</dbReference>
<feature type="domain" description="ATPase AAA-type core" evidence="1">
    <location>
        <begin position="22"/>
        <end position="167"/>
    </location>
</feature>
<dbReference type="CDD" id="cd00009">
    <property type="entry name" value="AAA"/>
    <property type="match status" value="1"/>
</dbReference>
<proteinExistence type="predicted"/>
<sequence>MNLRTATQMIEMYLGTPGAPALMLWGPPGVGKSTAVRAVAERHHYQLVDLRLSQLSPVDLRGLPTVDREKMASRWLRPIFLPSEEDVRYLMSEQGGAYRGLILLLDEVNTAPVQTQAAAFQLVLDRAAGEYVLPQVEGFPIFLILAGNRASDRSVVHQMPAPLMNRMGHLEVEADAESFCQYGLERGLDPRVLGFIAYGGTEKLLRLPQAAERSFPTPRTWEFVSTMIRGRPWSVELQQLVATLVGEGAAHELGAFIELQARLPDLDAVLAGQIPEGMERESVAVQWSYVTALTARVMSLGDALGDEQVTHWVRALSRLQPEYANLGLSLPLRGDLSRMRRFIANAEYKAWNARNVALLV</sequence>
<organism evidence="2 3">
    <name type="scientific">Deinobacterium chartae</name>
    <dbReference type="NCBI Taxonomy" id="521158"/>
    <lineage>
        <taxon>Bacteria</taxon>
        <taxon>Thermotogati</taxon>
        <taxon>Deinococcota</taxon>
        <taxon>Deinococci</taxon>
        <taxon>Deinococcales</taxon>
        <taxon>Deinococcaceae</taxon>
        <taxon>Deinobacterium</taxon>
    </lineage>
</organism>
<reference evidence="2 3" key="1">
    <citation type="submission" date="2020-08" db="EMBL/GenBank/DDBJ databases">
        <title>Genomic Encyclopedia of Type Strains, Phase IV (KMG-IV): sequencing the most valuable type-strain genomes for metagenomic binning, comparative biology and taxonomic classification.</title>
        <authorList>
            <person name="Goeker M."/>
        </authorList>
    </citation>
    <scope>NUCLEOTIDE SEQUENCE [LARGE SCALE GENOMIC DNA]</scope>
    <source>
        <strain evidence="2 3">DSM 21458</strain>
    </source>
</reference>
<dbReference type="InterPro" id="IPR003959">
    <property type="entry name" value="ATPase_AAA_core"/>
</dbReference>
<accession>A0A841HW79</accession>
<dbReference type="InterPro" id="IPR027417">
    <property type="entry name" value="P-loop_NTPase"/>
</dbReference>
<gene>
    <name evidence="2" type="ORF">HNR42_001214</name>
</gene>
<dbReference type="RefSeq" id="WP_183985593.1">
    <property type="nucleotide sequence ID" value="NZ_JACHHG010000004.1"/>
</dbReference>
<evidence type="ECO:0000313" key="2">
    <source>
        <dbReference type="EMBL" id="MBB6097791.1"/>
    </source>
</evidence>
<name>A0A841HW79_9DEIO</name>